<dbReference type="EMBL" id="PVTV01000015">
    <property type="protein sequence ID" value="PRY97294.1"/>
    <property type="molecule type" value="Genomic_DNA"/>
</dbReference>
<reference evidence="1 2" key="1">
    <citation type="submission" date="2018-03" db="EMBL/GenBank/DDBJ databases">
        <title>Genomic Encyclopedia of Type Strains, Phase III (KMG-III): the genomes of soil and plant-associated and newly described type strains.</title>
        <authorList>
            <person name="Whitman W."/>
        </authorList>
    </citation>
    <scope>NUCLEOTIDE SEQUENCE [LARGE SCALE GENOMIC DNA]</scope>
    <source>
        <strain evidence="1 2">MWH-P2sevCIIIb</strain>
    </source>
</reference>
<proteinExistence type="predicted"/>
<name>A0A2T0XEC7_9BURK</name>
<keyword evidence="2" id="KW-1185">Reference proteome</keyword>
<comment type="caution">
    <text evidence="1">The sequence shown here is derived from an EMBL/GenBank/DDBJ whole genome shotgun (WGS) entry which is preliminary data.</text>
</comment>
<accession>A0A2T0XEC7</accession>
<evidence type="ECO:0000313" key="1">
    <source>
        <dbReference type="EMBL" id="PRY97294.1"/>
    </source>
</evidence>
<protein>
    <submittedName>
        <fullName evidence="1">Uncharacterized protein</fullName>
    </submittedName>
</protein>
<dbReference type="RefSeq" id="WP_106228255.1">
    <property type="nucleotide sequence ID" value="NZ_PVTV01000015.1"/>
</dbReference>
<sequence length="165" mass="18127">MGKFYEAVSQELILYARQLGWFHSIPNSSPKTGSVTKRPANAASTSRLELLQANGGIPLFPEVARGEYLLAHWFELGLTATSGMGLCPLSFQEINAFAKCNGINLLAWESVTLRRMSTEYVMQLGAGETPECPPPYGDPVNQFDREIVEKKISSAFRALISARVS</sequence>
<dbReference type="AlphaFoldDB" id="A0A2T0XEC7"/>
<evidence type="ECO:0000313" key="2">
    <source>
        <dbReference type="Proteomes" id="UP000238308"/>
    </source>
</evidence>
<organism evidence="1 2">
    <name type="scientific">Jezberella montanilacus</name>
    <dbReference type="NCBI Taxonomy" id="323426"/>
    <lineage>
        <taxon>Bacteria</taxon>
        <taxon>Pseudomonadati</taxon>
        <taxon>Pseudomonadota</taxon>
        <taxon>Betaproteobacteria</taxon>
        <taxon>Burkholderiales</taxon>
        <taxon>Alcaligenaceae</taxon>
        <taxon>Jezberella</taxon>
    </lineage>
</organism>
<dbReference type="OrthoDB" id="7572223at2"/>
<dbReference type="Proteomes" id="UP000238308">
    <property type="component" value="Unassembled WGS sequence"/>
</dbReference>
<gene>
    <name evidence="1" type="ORF">BCM14_2439</name>
</gene>